<accession>A0AAP2S6C1</accession>
<dbReference type="InterPro" id="IPR046203">
    <property type="entry name" value="DUF6236"/>
</dbReference>
<evidence type="ECO:0000313" key="2">
    <source>
        <dbReference type="Proteomes" id="UP000814126"/>
    </source>
</evidence>
<evidence type="ECO:0000313" key="1">
    <source>
        <dbReference type="EMBL" id="MCF5657682.1"/>
    </source>
</evidence>
<name>A0AAP2S6C1_9PSED</name>
<dbReference type="EMBL" id="WJZX01000136">
    <property type="protein sequence ID" value="MCF5657682.1"/>
    <property type="molecule type" value="Genomic_DNA"/>
</dbReference>
<dbReference type="RefSeq" id="WP_236326647.1">
    <property type="nucleotide sequence ID" value="NZ_WJZX01000136.1"/>
</dbReference>
<organism evidence="1 2">
    <name type="scientific">Pseudomonas poae</name>
    <dbReference type="NCBI Taxonomy" id="200451"/>
    <lineage>
        <taxon>Bacteria</taxon>
        <taxon>Pseudomonadati</taxon>
        <taxon>Pseudomonadota</taxon>
        <taxon>Gammaproteobacteria</taxon>
        <taxon>Pseudomonadales</taxon>
        <taxon>Pseudomonadaceae</taxon>
        <taxon>Pseudomonas</taxon>
    </lineage>
</organism>
<reference evidence="1" key="1">
    <citation type="submission" date="2019-11" db="EMBL/GenBank/DDBJ databases">
        <title>Epiphytic Pseudomonas syringae from cherry orchards.</title>
        <authorList>
            <person name="Hulin M.T."/>
        </authorList>
    </citation>
    <scope>NUCLEOTIDE SEQUENCE</scope>
    <source>
        <strain evidence="1">PA-2-1F</strain>
    </source>
</reference>
<dbReference type="AlphaFoldDB" id="A0AAP2S6C1"/>
<sequence length="294" mass="32642">MIDTVSVIDTEKQLLEDPGYRGLVVCPPLTIDGQKIHIRESWLDKQELRFSLLFWDRLCWPTGDIHLGDNEESKYLGQCGILERPHYKRGPGGGQSILLGQIAAYEDLERKHPGSWAMAQGDNSLMVKGGIGDIGKGAMIELIRAVPIPDKEVPLYEILKLKDRYQDELTRFRVHLEGISKEVSNSLEPSAALESHLKEINSACSDLMALGKSWQFPMHVSSFKASLNLRPSLVGKVMGAWEIGGVWPAEIAALAAAATGVWNGVKIDTDLGIRSIKAPISPYRYAYTIHKKLR</sequence>
<proteinExistence type="predicted"/>
<protein>
    <submittedName>
        <fullName evidence="1">Uncharacterized protein</fullName>
    </submittedName>
</protein>
<comment type="caution">
    <text evidence="1">The sequence shown here is derived from an EMBL/GenBank/DDBJ whole genome shotgun (WGS) entry which is preliminary data.</text>
</comment>
<dbReference type="Proteomes" id="UP000814126">
    <property type="component" value="Unassembled WGS sequence"/>
</dbReference>
<gene>
    <name evidence="1" type="ORF">GIV46_21975</name>
</gene>
<dbReference type="Pfam" id="PF19749">
    <property type="entry name" value="DUF6236"/>
    <property type="match status" value="1"/>
</dbReference>